<reference evidence="2 3" key="1">
    <citation type="submission" date="2015-04" db="EMBL/GenBank/DDBJ databases">
        <title>Complete genome sequence of Schizopora paradoxa KUC8140, a cosmopolitan wood degrader in East Asia.</title>
        <authorList>
            <consortium name="DOE Joint Genome Institute"/>
            <person name="Min B."/>
            <person name="Park H."/>
            <person name="Jang Y."/>
            <person name="Kim J.-J."/>
            <person name="Kim K.H."/>
            <person name="Pangilinan J."/>
            <person name="Lipzen A."/>
            <person name="Riley R."/>
            <person name="Grigoriev I.V."/>
            <person name="Spatafora J.W."/>
            <person name="Choi I.-G."/>
        </authorList>
    </citation>
    <scope>NUCLEOTIDE SEQUENCE [LARGE SCALE GENOMIC DNA]</scope>
    <source>
        <strain evidence="2 3">KUC8140</strain>
    </source>
</reference>
<sequence length="151" mass="16884">MAAQTPMVQLAATQPQLCQELESQIHRVEASLEYFASQFNNAASLFQYYVSCFKPEPEQPSQLGSEGEGEVTSVNTTTSANASYRASAKEALSDMKRRIDEYRVASAEGAKLLEERNALEGIERFVYYDPEYQAGRLMEMEAKYGASEEKV</sequence>
<feature type="region of interest" description="Disordered" evidence="1">
    <location>
        <begin position="57"/>
        <end position="87"/>
    </location>
</feature>
<protein>
    <submittedName>
        <fullName evidence="2">Uncharacterized protein</fullName>
    </submittedName>
</protein>
<feature type="compositionally biased region" description="Low complexity" evidence="1">
    <location>
        <begin position="71"/>
        <end position="83"/>
    </location>
</feature>
<dbReference type="EMBL" id="KQ085907">
    <property type="protein sequence ID" value="KLO17169.1"/>
    <property type="molecule type" value="Genomic_DNA"/>
</dbReference>
<evidence type="ECO:0000313" key="3">
    <source>
        <dbReference type="Proteomes" id="UP000053477"/>
    </source>
</evidence>
<accession>A0A0H2RZI8</accession>
<dbReference type="Proteomes" id="UP000053477">
    <property type="component" value="Unassembled WGS sequence"/>
</dbReference>
<gene>
    <name evidence="2" type="ORF">SCHPADRAFT_900799</name>
</gene>
<dbReference type="InParanoid" id="A0A0H2RZI8"/>
<organism evidence="2 3">
    <name type="scientific">Schizopora paradoxa</name>
    <dbReference type="NCBI Taxonomy" id="27342"/>
    <lineage>
        <taxon>Eukaryota</taxon>
        <taxon>Fungi</taxon>
        <taxon>Dikarya</taxon>
        <taxon>Basidiomycota</taxon>
        <taxon>Agaricomycotina</taxon>
        <taxon>Agaricomycetes</taxon>
        <taxon>Hymenochaetales</taxon>
        <taxon>Schizoporaceae</taxon>
        <taxon>Schizopora</taxon>
    </lineage>
</organism>
<evidence type="ECO:0000256" key="1">
    <source>
        <dbReference type="SAM" id="MobiDB-lite"/>
    </source>
</evidence>
<keyword evidence="3" id="KW-1185">Reference proteome</keyword>
<proteinExistence type="predicted"/>
<evidence type="ECO:0000313" key="2">
    <source>
        <dbReference type="EMBL" id="KLO17169.1"/>
    </source>
</evidence>
<name>A0A0H2RZI8_9AGAM</name>
<dbReference type="AlphaFoldDB" id="A0A0H2RZI8"/>